<keyword evidence="7 9" id="KW-0808">Transferase</keyword>
<evidence type="ECO:0000256" key="1">
    <source>
        <dbReference type="ARBA" id="ARBA00004952"/>
    </source>
</evidence>
<dbReference type="Proteomes" id="UP001596422">
    <property type="component" value="Unassembled WGS sequence"/>
</dbReference>
<dbReference type="GO" id="GO:0004516">
    <property type="term" value="F:nicotinate phosphoribosyltransferase activity"/>
    <property type="evidence" value="ECO:0007669"/>
    <property type="project" value="UniProtKB-EC"/>
</dbReference>
<dbReference type="Pfam" id="PF17956">
    <property type="entry name" value="NAPRTase_C"/>
    <property type="match status" value="1"/>
</dbReference>
<evidence type="ECO:0000259" key="12">
    <source>
        <dbReference type="Pfam" id="PF17956"/>
    </source>
</evidence>
<dbReference type="NCBIfam" id="NF009131">
    <property type="entry name" value="PRK12484.1"/>
    <property type="match status" value="1"/>
</dbReference>
<dbReference type="SUPFAM" id="SSF51690">
    <property type="entry name" value="Nicotinate/Quinolinate PRTase C-terminal domain-like"/>
    <property type="match status" value="1"/>
</dbReference>
<feature type="domain" description="Nicotinate/nicotinamide phosphoribosyltransferase" evidence="10">
    <location>
        <begin position="157"/>
        <end position="337"/>
    </location>
</feature>
<dbReference type="EC" id="6.3.4.21" evidence="3 9"/>
<proteinExistence type="inferred from homology"/>
<protein>
    <recommendedName>
        <fullName evidence="3 9">Nicotinate phosphoribosyltransferase</fullName>
        <ecNumber evidence="3 9">6.3.4.21</ecNumber>
    </recommendedName>
</protein>
<dbReference type="EMBL" id="JBHSWE010000001">
    <property type="protein sequence ID" value="MFC6673834.1"/>
    <property type="molecule type" value="Genomic_DNA"/>
</dbReference>
<comment type="catalytic activity">
    <reaction evidence="8 9">
        <text>5-phospho-alpha-D-ribose 1-diphosphate + nicotinate + ATP + H2O = nicotinate beta-D-ribonucleotide + ADP + phosphate + diphosphate</text>
        <dbReference type="Rhea" id="RHEA:36163"/>
        <dbReference type="ChEBI" id="CHEBI:15377"/>
        <dbReference type="ChEBI" id="CHEBI:30616"/>
        <dbReference type="ChEBI" id="CHEBI:32544"/>
        <dbReference type="ChEBI" id="CHEBI:33019"/>
        <dbReference type="ChEBI" id="CHEBI:43474"/>
        <dbReference type="ChEBI" id="CHEBI:57502"/>
        <dbReference type="ChEBI" id="CHEBI:58017"/>
        <dbReference type="ChEBI" id="CHEBI:456216"/>
        <dbReference type="EC" id="6.3.4.21"/>
    </reaction>
</comment>
<comment type="similarity">
    <text evidence="2 9">Belongs to the NAPRTase family.</text>
</comment>
<name>A0ABW2A8R7_9GAMM</name>
<gene>
    <name evidence="13" type="ORF">ACFQDL_29915</name>
</gene>
<dbReference type="InterPro" id="IPR041619">
    <property type="entry name" value="NAPRTase_C"/>
</dbReference>
<evidence type="ECO:0000256" key="9">
    <source>
        <dbReference type="RuleBase" id="RU365100"/>
    </source>
</evidence>
<dbReference type="Pfam" id="PF04095">
    <property type="entry name" value="NAPRTase"/>
    <property type="match status" value="1"/>
</dbReference>
<feature type="domain" description="Nicotinate phosphoribosyltransferase C-terminal" evidence="12">
    <location>
        <begin position="387"/>
        <end position="443"/>
    </location>
</feature>
<comment type="function">
    <text evidence="9">Catalyzes the first step in the biosynthesis of NAD from nicotinic acid, the ATP-dependent synthesis of beta-nicotinate D-ribonucleotide from nicotinate and 5-phospho-D-ribose 1-phosphate.</text>
</comment>
<dbReference type="Gene3D" id="3.20.20.70">
    <property type="entry name" value="Aldolase class I"/>
    <property type="match status" value="1"/>
</dbReference>
<dbReference type="PANTHER" id="PTHR11098">
    <property type="entry name" value="NICOTINATE PHOSPHORIBOSYLTRANSFERASE"/>
    <property type="match status" value="1"/>
</dbReference>
<accession>A0ABW2A8R7</accession>
<dbReference type="Pfam" id="PF17767">
    <property type="entry name" value="NAPRTase_N"/>
    <property type="match status" value="1"/>
</dbReference>
<keyword evidence="4" id="KW-0597">Phosphoprotein</keyword>
<dbReference type="GO" id="GO:0016757">
    <property type="term" value="F:glycosyltransferase activity"/>
    <property type="evidence" value="ECO:0007669"/>
    <property type="project" value="UniProtKB-KW"/>
</dbReference>
<dbReference type="CDD" id="cd01570">
    <property type="entry name" value="NAPRTase_A"/>
    <property type="match status" value="1"/>
</dbReference>
<evidence type="ECO:0000313" key="13">
    <source>
        <dbReference type="EMBL" id="MFC6673834.1"/>
    </source>
</evidence>
<comment type="PTM">
    <text evidence="9">Transiently phosphorylated on a His residue during the reaction cycle. Phosphorylation strongly increases the affinity for substrates and increases the rate of nicotinate D-ribonucleotide production. Dephosphorylation regenerates the low-affinity form of the enzyme, leading to product release.</text>
</comment>
<comment type="caution">
    <text evidence="13">The sequence shown here is derived from an EMBL/GenBank/DDBJ whole genome shotgun (WGS) entry which is preliminary data.</text>
</comment>
<dbReference type="PANTHER" id="PTHR11098:SF1">
    <property type="entry name" value="NICOTINATE PHOSPHORIBOSYLTRANSFERASE"/>
    <property type="match status" value="1"/>
</dbReference>
<keyword evidence="5 9" id="KW-0436">Ligase</keyword>
<evidence type="ECO:0000313" key="14">
    <source>
        <dbReference type="Proteomes" id="UP001596422"/>
    </source>
</evidence>
<evidence type="ECO:0000256" key="3">
    <source>
        <dbReference type="ARBA" id="ARBA00013236"/>
    </source>
</evidence>
<dbReference type="SUPFAM" id="SSF54675">
    <property type="entry name" value="Nicotinate/Quinolinate PRTase N-terminal domain-like"/>
    <property type="match status" value="1"/>
</dbReference>
<evidence type="ECO:0000256" key="5">
    <source>
        <dbReference type="ARBA" id="ARBA00022598"/>
    </source>
</evidence>
<comment type="pathway">
    <text evidence="1 9">Cofactor biosynthesis; NAD(+) biosynthesis; nicotinate D-ribonucleotide from nicotinate: step 1/1.</text>
</comment>
<dbReference type="NCBIfam" id="TIGR01513">
    <property type="entry name" value="NAPRTase_put"/>
    <property type="match status" value="1"/>
</dbReference>
<dbReference type="InterPro" id="IPR036068">
    <property type="entry name" value="Nicotinate_pribotase-like_C"/>
</dbReference>
<dbReference type="InterPro" id="IPR007229">
    <property type="entry name" value="Nic_PRibTrfase-Fam"/>
</dbReference>
<evidence type="ECO:0000259" key="10">
    <source>
        <dbReference type="Pfam" id="PF04095"/>
    </source>
</evidence>
<dbReference type="InterPro" id="IPR013785">
    <property type="entry name" value="Aldolase_TIM"/>
</dbReference>
<feature type="domain" description="Nicotinate phosphoribosyltransferase N-terminal" evidence="11">
    <location>
        <begin position="15"/>
        <end position="136"/>
    </location>
</feature>
<dbReference type="InterPro" id="IPR041525">
    <property type="entry name" value="N/Namide_PRibTrfase"/>
</dbReference>
<evidence type="ECO:0000256" key="8">
    <source>
        <dbReference type="ARBA" id="ARBA00048668"/>
    </source>
</evidence>
<keyword evidence="6 9" id="KW-0662">Pyridine nucleotide biosynthesis</keyword>
<dbReference type="PIRSF" id="PIRSF000484">
    <property type="entry name" value="NAPRT"/>
    <property type="match status" value="1"/>
</dbReference>
<sequence length="453" mass="50368">MPTAERDALCDSPQLTDLYQLTMLQSYLDQGMQGEAVFEFFVRKIPENRNFLIAAGLEQLLDFLQRAAFSEQELNYLARSGFFKPNLIDYLAQFRFSGTVHAMAEGTVCFSNEPLLRITAPLPEAQLIETRLINLMQLPIMVATKAARCRLAAPDKRLVDFGLRRAHGAEAGLLAARAAYIAGFDGTSNVLAGQRYGMPIMGTMAHSFIQAHDVEAEAFRHFAASQPDNLVLLIDTYDTERGARRVARLADEIGAQGLEIKAVRIDSGELGDEARKVREILDQAGHPEIGILASSSVDEYLIQSLVKRGVPIDGYGIGTSLTTSEDAPFLNCAYKLQEYAGLPRRKRSSGKATWPGRKQLYRYLDDSGLLRYDRLCTEDETVSAGIALLEPVMQNGRRLNPPESLADIRQRVQRELNMLPAHLRDLEHPGSLLLQVSDDLQRLALETDRRFGG</sequence>
<keyword evidence="13" id="KW-0328">Glycosyltransferase</keyword>
<dbReference type="NCBIfam" id="NF006696">
    <property type="entry name" value="PRK09243.1-3"/>
    <property type="match status" value="1"/>
</dbReference>
<dbReference type="RefSeq" id="WP_379912539.1">
    <property type="nucleotide sequence ID" value="NZ_JBHSWE010000001.1"/>
</dbReference>
<keyword evidence="14" id="KW-1185">Reference proteome</keyword>
<evidence type="ECO:0000259" key="11">
    <source>
        <dbReference type="Pfam" id="PF17767"/>
    </source>
</evidence>
<evidence type="ECO:0000256" key="2">
    <source>
        <dbReference type="ARBA" id="ARBA00010897"/>
    </source>
</evidence>
<evidence type="ECO:0000256" key="4">
    <source>
        <dbReference type="ARBA" id="ARBA00022553"/>
    </source>
</evidence>
<evidence type="ECO:0000256" key="6">
    <source>
        <dbReference type="ARBA" id="ARBA00022642"/>
    </source>
</evidence>
<dbReference type="InterPro" id="IPR006405">
    <property type="entry name" value="Nic_PRibTrfase_pncB"/>
</dbReference>
<organism evidence="13 14">
    <name type="scientific">Marinobacterium aestuariivivens</name>
    <dbReference type="NCBI Taxonomy" id="1698799"/>
    <lineage>
        <taxon>Bacteria</taxon>
        <taxon>Pseudomonadati</taxon>
        <taxon>Pseudomonadota</taxon>
        <taxon>Gammaproteobacteria</taxon>
        <taxon>Oceanospirillales</taxon>
        <taxon>Oceanospirillaceae</taxon>
        <taxon>Marinobacterium</taxon>
    </lineage>
</organism>
<dbReference type="InterPro" id="IPR040727">
    <property type="entry name" value="NAPRTase_N"/>
</dbReference>
<dbReference type="Gene3D" id="3.20.140.10">
    <property type="entry name" value="nicotinate phosphoribosyltransferase"/>
    <property type="match status" value="1"/>
</dbReference>
<evidence type="ECO:0000256" key="7">
    <source>
        <dbReference type="ARBA" id="ARBA00022679"/>
    </source>
</evidence>
<reference evidence="14" key="1">
    <citation type="journal article" date="2019" name="Int. J. Syst. Evol. Microbiol.">
        <title>The Global Catalogue of Microorganisms (GCM) 10K type strain sequencing project: providing services to taxonomists for standard genome sequencing and annotation.</title>
        <authorList>
            <consortium name="The Broad Institute Genomics Platform"/>
            <consortium name="The Broad Institute Genome Sequencing Center for Infectious Disease"/>
            <person name="Wu L."/>
            <person name="Ma J."/>
        </authorList>
    </citation>
    <scope>NUCLEOTIDE SEQUENCE [LARGE SCALE GENOMIC DNA]</scope>
    <source>
        <strain evidence="14">NBRC 111756</strain>
    </source>
</reference>